<dbReference type="Proteomes" id="UP000632222">
    <property type="component" value="Unassembled WGS sequence"/>
</dbReference>
<evidence type="ECO:0000256" key="6">
    <source>
        <dbReference type="SAM" id="MobiDB-lite"/>
    </source>
</evidence>
<evidence type="ECO:0000256" key="4">
    <source>
        <dbReference type="ARBA" id="ARBA00022989"/>
    </source>
</evidence>
<reference evidence="9" key="1">
    <citation type="journal article" date="2019" name="Int. J. Syst. Evol. Microbiol.">
        <title>The Global Catalogue of Microorganisms (GCM) 10K type strain sequencing project: providing services to taxonomists for standard genome sequencing and annotation.</title>
        <authorList>
            <consortium name="The Broad Institute Genomics Platform"/>
            <consortium name="The Broad Institute Genome Sequencing Center for Infectious Disease"/>
            <person name="Wu L."/>
            <person name="Ma J."/>
        </authorList>
    </citation>
    <scope>NUCLEOTIDE SEQUENCE [LARGE SCALE GENOMIC DNA]</scope>
    <source>
        <strain evidence="9">JCM 14370</strain>
    </source>
</reference>
<gene>
    <name evidence="8" type="ORF">GCM10008938_12290</name>
</gene>
<feature type="transmembrane region" description="Helical" evidence="7">
    <location>
        <begin position="204"/>
        <end position="225"/>
    </location>
</feature>
<keyword evidence="4 7" id="KW-1133">Transmembrane helix</keyword>
<evidence type="ECO:0000256" key="3">
    <source>
        <dbReference type="ARBA" id="ARBA00022692"/>
    </source>
</evidence>
<evidence type="ECO:0000256" key="2">
    <source>
        <dbReference type="ARBA" id="ARBA00022475"/>
    </source>
</evidence>
<dbReference type="EMBL" id="BMOD01000003">
    <property type="protein sequence ID" value="GGJ27768.1"/>
    <property type="molecule type" value="Genomic_DNA"/>
</dbReference>
<dbReference type="NCBIfam" id="TIGR00765">
    <property type="entry name" value="yihY_not_rbn"/>
    <property type="match status" value="1"/>
</dbReference>
<keyword evidence="3 7" id="KW-0812">Transmembrane</keyword>
<dbReference type="RefSeq" id="WP_189001430.1">
    <property type="nucleotide sequence ID" value="NZ_BMOD01000003.1"/>
</dbReference>
<feature type="transmembrane region" description="Helical" evidence="7">
    <location>
        <begin position="117"/>
        <end position="136"/>
    </location>
</feature>
<comment type="subcellular location">
    <subcellularLocation>
        <location evidence="1">Cell membrane</location>
        <topology evidence="1">Multi-pass membrane protein</topology>
    </subcellularLocation>
</comment>
<proteinExistence type="predicted"/>
<keyword evidence="5 7" id="KW-0472">Membrane</keyword>
<evidence type="ECO:0000256" key="7">
    <source>
        <dbReference type="SAM" id="Phobius"/>
    </source>
</evidence>
<evidence type="ECO:0000313" key="8">
    <source>
        <dbReference type="EMBL" id="GGJ27768.1"/>
    </source>
</evidence>
<name>A0ABQ2CWG8_9DEIO</name>
<keyword evidence="2" id="KW-1003">Cell membrane</keyword>
<organism evidence="8 9">
    <name type="scientific">Deinococcus roseus</name>
    <dbReference type="NCBI Taxonomy" id="392414"/>
    <lineage>
        <taxon>Bacteria</taxon>
        <taxon>Thermotogati</taxon>
        <taxon>Deinococcota</taxon>
        <taxon>Deinococci</taxon>
        <taxon>Deinococcales</taxon>
        <taxon>Deinococcaceae</taxon>
        <taxon>Deinococcus</taxon>
    </lineage>
</organism>
<feature type="compositionally biased region" description="Basic and acidic residues" evidence="6">
    <location>
        <begin position="10"/>
        <end position="23"/>
    </location>
</feature>
<dbReference type="PANTHER" id="PTHR30213:SF1">
    <property type="entry name" value="INNER MEMBRANE PROTEIN YHJD"/>
    <property type="match status" value="1"/>
</dbReference>
<keyword evidence="9" id="KW-1185">Reference proteome</keyword>
<evidence type="ECO:0000256" key="1">
    <source>
        <dbReference type="ARBA" id="ARBA00004651"/>
    </source>
</evidence>
<sequence length="388" mass="41988">MSEQTVPTAHPEEKPNPKADPAAHHKSGLQKILPVFKDAFQAFKADDVPTMAAALAYRTIFTIGPLLLLAVGIAGLFLNRTDIESSIQRQVVSQFGSASLDGLNDFLNSTQKSGTGATLFGSLLLVWTSSSLFVQLKEMINRIWEIQPEKTGIVRMVVSRLMAALLTIVLGVVIVAFLGLNVYLSVQAENLFGGAVGLNLLLKFFSFLLSIGIFTGLFMLLYRFLPAVKLDWKDVQFGALTTAVLFVIGQYLIGLYLAHFSPAGSFGAAGTLVVFILWVYLSGQMFFFGAEVTWAYSHRYGTLAAREAARNKAQQPGLSAEQTAEKAQQTPEKPVVIPERPATALIMQLMSGVAGLIGGVLLTILTFPVAAALGLTRVVKKQLRRHSA</sequence>
<feature type="transmembrane region" description="Helical" evidence="7">
    <location>
        <begin position="237"/>
        <end position="257"/>
    </location>
</feature>
<feature type="transmembrane region" description="Helical" evidence="7">
    <location>
        <begin position="263"/>
        <end position="281"/>
    </location>
</feature>
<dbReference type="PANTHER" id="PTHR30213">
    <property type="entry name" value="INNER MEMBRANE PROTEIN YHJD"/>
    <property type="match status" value="1"/>
</dbReference>
<evidence type="ECO:0000256" key="5">
    <source>
        <dbReference type="ARBA" id="ARBA00023136"/>
    </source>
</evidence>
<dbReference type="InterPro" id="IPR017039">
    <property type="entry name" value="Virul_fac_BrkB"/>
</dbReference>
<feature type="transmembrane region" description="Helical" evidence="7">
    <location>
        <begin position="353"/>
        <end position="375"/>
    </location>
</feature>
<feature type="transmembrane region" description="Helical" evidence="7">
    <location>
        <begin position="60"/>
        <end position="78"/>
    </location>
</feature>
<accession>A0ABQ2CWG8</accession>
<dbReference type="Pfam" id="PF03631">
    <property type="entry name" value="Virul_fac_BrkB"/>
    <property type="match status" value="1"/>
</dbReference>
<feature type="region of interest" description="Disordered" evidence="6">
    <location>
        <begin position="1"/>
        <end position="24"/>
    </location>
</feature>
<feature type="transmembrane region" description="Helical" evidence="7">
    <location>
        <begin position="157"/>
        <end position="184"/>
    </location>
</feature>
<evidence type="ECO:0000313" key="9">
    <source>
        <dbReference type="Proteomes" id="UP000632222"/>
    </source>
</evidence>
<comment type="caution">
    <text evidence="8">The sequence shown here is derived from an EMBL/GenBank/DDBJ whole genome shotgun (WGS) entry which is preliminary data.</text>
</comment>
<protein>
    <submittedName>
        <fullName evidence="8">Uncharacterized protein</fullName>
    </submittedName>
</protein>